<dbReference type="GeneID" id="60339583"/>
<evidence type="ECO:0000313" key="66">
    <source>
        <dbReference type="Proteomes" id="UP000034152"/>
    </source>
</evidence>
<evidence type="ECO:0000313" key="21">
    <source>
        <dbReference type="EMBL" id="KKG98692.1"/>
    </source>
</evidence>
<evidence type="ECO:0000313" key="39">
    <source>
        <dbReference type="EMBL" id="KKH64644.1"/>
    </source>
</evidence>
<dbReference type="EMBL" id="JJPU01000005">
    <property type="protein sequence ID" value="KKH03188.1"/>
    <property type="molecule type" value="Genomic_DNA"/>
</dbReference>
<dbReference type="EMBL" id="JJPJ01000041">
    <property type="protein sequence ID" value="KKG64101.1"/>
    <property type="molecule type" value="Genomic_DNA"/>
</dbReference>
<dbReference type="EMBL" id="JJPB01000127">
    <property type="protein sequence ID" value="KKG28741.1"/>
    <property type="molecule type" value="Genomic_DNA"/>
</dbReference>
<dbReference type="EMBL" id="JJPX01000065">
    <property type="protein sequence ID" value="KKH11270.1"/>
    <property type="molecule type" value="Genomic_DNA"/>
</dbReference>
<dbReference type="EMBL" id="JJPE01000135">
    <property type="protein sequence ID" value="KKG41391.1"/>
    <property type="molecule type" value="Genomic_DNA"/>
</dbReference>
<evidence type="ECO:0000313" key="16">
    <source>
        <dbReference type="EMBL" id="KKG74623.1"/>
    </source>
</evidence>
<evidence type="ECO:0000313" key="75">
    <source>
        <dbReference type="Proteomes" id="UP000034338"/>
    </source>
</evidence>
<dbReference type="EMBL" id="JJPK01000085">
    <property type="protein sequence ID" value="KKG60376.1"/>
    <property type="molecule type" value="Genomic_DNA"/>
</dbReference>
<evidence type="ECO:0000313" key="50">
    <source>
        <dbReference type="EMBL" id="QCR15311.1"/>
    </source>
</evidence>
<evidence type="ECO:0000313" key="3">
    <source>
        <dbReference type="EMBL" id="KKG01429.1"/>
    </source>
</evidence>
<dbReference type="Proteomes" id="UP000034758">
    <property type="component" value="Unassembled WGS sequence"/>
</dbReference>
<evidence type="ECO:0000313" key="25">
    <source>
        <dbReference type="EMBL" id="KKH09400.1"/>
    </source>
</evidence>
<evidence type="ECO:0000313" key="92">
    <source>
        <dbReference type="Proteomes" id="UP000034842"/>
    </source>
</evidence>
<evidence type="ECO:0000313" key="35">
    <source>
        <dbReference type="EMBL" id="KKH52069.1"/>
    </source>
</evidence>
<dbReference type="EMBL" id="JJRA01000019">
    <property type="protein sequence ID" value="KKI06166.1"/>
    <property type="molecule type" value="Genomic_DNA"/>
</dbReference>
<evidence type="ECO:0000313" key="62">
    <source>
        <dbReference type="Proteomes" id="UP000034064"/>
    </source>
</evidence>
<dbReference type="Proteomes" id="UP000033987">
    <property type="component" value="Unassembled WGS sequence"/>
</dbReference>
<evidence type="ECO:0000313" key="90">
    <source>
        <dbReference type="Proteomes" id="UP000034758"/>
    </source>
</evidence>
<evidence type="ECO:0000313" key="84">
    <source>
        <dbReference type="Proteomes" id="UP000034597"/>
    </source>
</evidence>
<evidence type="ECO:0000313" key="53">
    <source>
        <dbReference type="Proteomes" id="UP000033864"/>
    </source>
</evidence>
<dbReference type="EMBL" id="JJQC01000090">
    <property type="protein sequence ID" value="KKH20998.1"/>
    <property type="molecule type" value="Genomic_DNA"/>
</dbReference>
<dbReference type="EMBL" id="JJPQ01000007">
    <property type="protein sequence ID" value="KKG86416.1"/>
    <property type="molecule type" value="Genomic_DNA"/>
</dbReference>
<evidence type="ECO:0000313" key="49">
    <source>
        <dbReference type="EMBL" id="KKI06166.1"/>
    </source>
</evidence>
<dbReference type="Proteomes" id="UP000034047">
    <property type="component" value="Unassembled WGS sequence"/>
</dbReference>
<dbReference type="Proteomes" id="UP000034243">
    <property type="component" value="Unassembled WGS sequence"/>
</dbReference>
<dbReference type="EMBL" id="CP029709">
    <property type="protein sequence ID" value="QCR15311.1"/>
    <property type="molecule type" value="Genomic_DNA"/>
</dbReference>
<dbReference type="EMBL" id="JJQW01000004">
    <property type="protein sequence ID" value="KKH91590.1"/>
    <property type="molecule type" value="Genomic_DNA"/>
</dbReference>
<dbReference type="Proteomes" id="UP000033878">
    <property type="component" value="Unassembled WGS sequence"/>
</dbReference>
<dbReference type="Proteomes" id="UP000034668">
    <property type="component" value="Unassembled WGS sequence"/>
</dbReference>
<evidence type="ECO:0000313" key="26">
    <source>
        <dbReference type="EMBL" id="KKH11270.1"/>
    </source>
</evidence>
<evidence type="ECO:0000313" key="24">
    <source>
        <dbReference type="EMBL" id="KKH04990.1"/>
    </source>
</evidence>
<evidence type="ECO:0000313" key="12">
    <source>
        <dbReference type="EMBL" id="KKG57020.1"/>
    </source>
</evidence>
<dbReference type="Proteomes" id="UP000034578">
    <property type="component" value="Unassembled WGS sequence"/>
</dbReference>
<evidence type="ECO:0000313" key="4">
    <source>
        <dbReference type="EMBL" id="KKG10682.1"/>
    </source>
</evidence>
<evidence type="ECO:0000313" key="47">
    <source>
        <dbReference type="EMBL" id="KKH98793.1"/>
    </source>
</evidence>
<dbReference type="EMBL" id="JJQS01000100">
    <property type="protein sequence ID" value="KKH73555.1"/>
    <property type="molecule type" value="Genomic_DNA"/>
</dbReference>
<dbReference type="Proteomes" id="UP000034820">
    <property type="component" value="Unassembled WGS sequence"/>
</dbReference>
<dbReference type="Proteomes" id="UP000034547">
    <property type="component" value="Unassembled WGS sequence"/>
</dbReference>
<dbReference type="Proteomes" id="UP000034152">
    <property type="component" value="Unassembled WGS sequence"/>
</dbReference>
<dbReference type="EMBL" id="JJPH01000105">
    <property type="protein sequence ID" value="KKG50075.1"/>
    <property type="molecule type" value="Genomic_DNA"/>
</dbReference>
<evidence type="ECO:0000313" key="28">
    <source>
        <dbReference type="EMBL" id="KKH20444.1"/>
    </source>
</evidence>
<evidence type="ECO:0000313" key="56">
    <source>
        <dbReference type="Proteomes" id="UP000033889"/>
    </source>
</evidence>
<dbReference type="PATRIC" id="fig|2209.39.peg.1289"/>
<evidence type="ECO:0000313" key="17">
    <source>
        <dbReference type="EMBL" id="KKG86416.1"/>
    </source>
</evidence>
<dbReference type="EMBL" id="JJQZ01000051">
    <property type="protein sequence ID" value="KKH97598.1"/>
    <property type="molecule type" value="Genomic_DNA"/>
</dbReference>
<evidence type="ECO:0000313" key="31">
    <source>
        <dbReference type="EMBL" id="KKH24779.1"/>
    </source>
</evidence>
<dbReference type="Proteomes" id="UP000034188">
    <property type="component" value="Unassembled WGS sequence"/>
</dbReference>
<dbReference type="EMBL" id="JJOU01000172">
    <property type="protein sequence ID" value="KKG10682.1"/>
    <property type="molecule type" value="Genomic_DNA"/>
</dbReference>
<evidence type="ECO:0000313" key="85">
    <source>
        <dbReference type="Proteomes" id="UP000034657"/>
    </source>
</evidence>
<evidence type="ECO:0000313" key="82">
    <source>
        <dbReference type="Proteomes" id="UP000034577"/>
    </source>
</evidence>
<dbReference type="EMBL" id="JJQE01000159">
    <property type="protein sequence ID" value="KKH24779.1"/>
    <property type="molecule type" value="Genomic_DNA"/>
</dbReference>
<dbReference type="EMBL" id="JJQR01000017">
    <property type="protein sequence ID" value="KKH78565.1"/>
    <property type="molecule type" value="Genomic_DNA"/>
</dbReference>
<proteinExistence type="predicted"/>
<evidence type="ECO:0000313" key="23">
    <source>
        <dbReference type="EMBL" id="KKH03188.1"/>
    </source>
</evidence>
<dbReference type="Proteomes" id="UP000033885">
    <property type="component" value="Unassembled WGS sequence"/>
</dbReference>
<evidence type="ECO:0000313" key="40">
    <source>
        <dbReference type="EMBL" id="KKH72003.1"/>
    </source>
</evidence>
<evidence type="ECO:0000313" key="95">
    <source>
        <dbReference type="Proteomes" id="UP000034925"/>
    </source>
</evidence>
<evidence type="ECO:0000313" key="69">
    <source>
        <dbReference type="Proteomes" id="UP000034227"/>
    </source>
</evidence>
<evidence type="ECO:0000313" key="51">
    <source>
        <dbReference type="Proteomes" id="UP000033814"/>
    </source>
</evidence>
<dbReference type="Proteomes" id="UP000034921">
    <property type="component" value="Unassembled WGS sequence"/>
</dbReference>
<dbReference type="EMBL" id="JJPD01000124">
    <property type="protein sequence ID" value="KKG39893.1"/>
    <property type="molecule type" value="Genomic_DNA"/>
</dbReference>
<evidence type="ECO:0000313" key="59">
    <source>
        <dbReference type="Proteomes" id="UP000034021"/>
    </source>
</evidence>
<evidence type="ECO:0000313" key="60">
    <source>
        <dbReference type="Proteomes" id="UP000034040"/>
    </source>
</evidence>
<dbReference type="Proteomes" id="UP000034338">
    <property type="component" value="Unassembled WGS sequence"/>
</dbReference>
<dbReference type="Proteomes" id="UP000034944">
    <property type="component" value="Unassembled WGS sequence"/>
</dbReference>
<dbReference type="EMBL" id="JJPL01000027">
    <property type="protein sequence ID" value="KKG67515.1"/>
    <property type="molecule type" value="Genomic_DNA"/>
</dbReference>
<dbReference type="Proteomes" id="UP000033889">
    <property type="component" value="Unassembled WGS sequence"/>
</dbReference>
<evidence type="ECO:0000313" key="34">
    <source>
        <dbReference type="EMBL" id="KKH44412.1"/>
    </source>
</evidence>
<dbReference type="EMBL" id="JJQB01000064">
    <property type="protein sequence ID" value="KKH20444.1"/>
    <property type="molecule type" value="Genomic_DNA"/>
</dbReference>
<evidence type="ECO:0000313" key="61">
    <source>
        <dbReference type="Proteomes" id="UP000034047"/>
    </source>
</evidence>
<evidence type="ECO:0000313" key="89">
    <source>
        <dbReference type="Proteomes" id="UP000034733"/>
    </source>
</evidence>
<dbReference type="Proteomes" id="UP000034387">
    <property type="component" value="Unassembled WGS sequence"/>
</dbReference>
<evidence type="ECO:0000313" key="20">
    <source>
        <dbReference type="EMBL" id="KKG92334.1"/>
    </source>
</evidence>
<dbReference type="EMBL" id="JJQF01000033">
    <property type="protein sequence ID" value="KKH33438.1"/>
    <property type="molecule type" value="Genomic_DNA"/>
</dbReference>
<dbReference type="Proteomes" id="UP000034667">
    <property type="component" value="Unassembled WGS sequence"/>
</dbReference>
<evidence type="ECO:0000313" key="41">
    <source>
        <dbReference type="EMBL" id="KKH73555.1"/>
    </source>
</evidence>
<evidence type="ECO:0000313" key="22">
    <source>
        <dbReference type="EMBL" id="KKH01325.1"/>
    </source>
</evidence>
<evidence type="ECO:0000313" key="7">
    <source>
        <dbReference type="EMBL" id="KKG39893.1"/>
    </source>
</evidence>
<evidence type="ECO:0000313" key="19">
    <source>
        <dbReference type="EMBL" id="KKG88759.1"/>
    </source>
</evidence>
<evidence type="ECO:0000313" key="11">
    <source>
        <dbReference type="EMBL" id="KKG50075.1"/>
    </source>
</evidence>
<evidence type="ECO:0000313" key="74">
    <source>
        <dbReference type="Proteomes" id="UP000034298"/>
    </source>
</evidence>
<dbReference type="EMBL" id="JJQO01000368">
    <property type="protein sequence ID" value="KKH57303.1"/>
    <property type="molecule type" value="Genomic_DNA"/>
</dbReference>
<dbReference type="Proteomes" id="UP000034733">
    <property type="component" value="Unassembled WGS sequence"/>
</dbReference>
<evidence type="ECO:0000313" key="43">
    <source>
        <dbReference type="EMBL" id="KKH80788.1"/>
    </source>
</evidence>
<reference evidence="50 99" key="2">
    <citation type="submission" date="2018-05" db="EMBL/GenBank/DDBJ databases">
        <title>Methanosarcina gilichinskyana sp. nov., a novel methanogenic archaeon isolated from Holocene permafrost, North East Russia.</title>
        <authorList>
            <person name="Oshurkova V."/>
            <person name="Meer M."/>
            <person name="Bochkareva O."/>
            <person name="Shcherbakova V."/>
        </authorList>
    </citation>
    <scope>NUCLEOTIDE SEQUENCE [LARGE SCALE GENOMIC DNA]</scope>
    <source>
        <strain evidence="50 99">JL01</strain>
    </source>
</reference>
<evidence type="ECO:0000313" key="8">
    <source>
        <dbReference type="EMBL" id="KKG41391.1"/>
    </source>
</evidence>
<evidence type="ECO:0000313" key="70">
    <source>
        <dbReference type="Proteomes" id="UP000034232"/>
    </source>
</evidence>
<dbReference type="Proteomes" id="UP000034064">
    <property type="component" value="Unassembled WGS sequence"/>
</dbReference>
<dbReference type="EMBL" id="JJQM01000142">
    <property type="protein sequence ID" value="KKH52508.1"/>
    <property type="molecule type" value="Genomic_DNA"/>
</dbReference>
<evidence type="ECO:0000313" key="96">
    <source>
        <dbReference type="Proteomes" id="UP000034937"/>
    </source>
</evidence>
<dbReference type="EMBL" id="JJPY01000122">
    <property type="protein sequence ID" value="KKH04990.1"/>
    <property type="molecule type" value="Genomic_DNA"/>
</dbReference>
<evidence type="ECO:0000313" key="44">
    <source>
        <dbReference type="EMBL" id="KKH84668.1"/>
    </source>
</evidence>
<dbReference type="EMBL" id="JJPS01000139">
    <property type="protein sequence ID" value="KKG88759.1"/>
    <property type="molecule type" value="Genomic_DNA"/>
</dbReference>
<dbReference type="EMBL" id="JJQA01000038">
    <property type="protein sequence ID" value="KKH18443.1"/>
    <property type="molecule type" value="Genomic_DNA"/>
</dbReference>
<dbReference type="EMBL" id="JJPF01000071">
    <property type="protein sequence ID" value="KKG43046.1"/>
    <property type="molecule type" value="Genomic_DNA"/>
</dbReference>
<dbReference type="EMBL" id="JJRB01000088">
    <property type="protein sequence ID" value="KKI03089.1"/>
    <property type="molecule type" value="Genomic_DNA"/>
</dbReference>
<evidence type="ECO:0000313" key="76">
    <source>
        <dbReference type="Proteomes" id="UP000034387"/>
    </source>
</evidence>
<evidence type="ECO:0000313" key="37">
    <source>
        <dbReference type="EMBL" id="KKH57303.1"/>
    </source>
</evidence>
<dbReference type="Proteomes" id="UP000300067">
    <property type="component" value="Chromosome"/>
</dbReference>
<evidence type="ECO:0000313" key="83">
    <source>
        <dbReference type="Proteomes" id="UP000034578"/>
    </source>
</evidence>
<evidence type="ECO:0000313" key="1">
    <source>
        <dbReference type="EMBL" id="KKF97947.1"/>
    </source>
</evidence>
<evidence type="ECO:0000313" key="88">
    <source>
        <dbReference type="Proteomes" id="UP000034692"/>
    </source>
</evidence>
<dbReference type="EMBL" id="JJQH01000012">
    <property type="protein sequence ID" value="KKH44412.1"/>
    <property type="molecule type" value="Genomic_DNA"/>
</dbReference>
<dbReference type="Proteomes" id="UP000034298">
    <property type="component" value="Unassembled WGS sequence"/>
</dbReference>
<dbReference type="EMBL" id="JJQP01000187">
    <property type="protein sequence ID" value="KKH64644.1"/>
    <property type="molecule type" value="Genomic_DNA"/>
</dbReference>
<gene>
    <name evidence="50" type="ORF">DKM28_03875</name>
    <name evidence="6" type="ORF">DU30_06815</name>
    <name evidence="2" type="ORF">DU31_01875</name>
    <name evidence="12" type="ORF">DU33_00305</name>
    <name evidence="4" type="ORF">DU34_04105</name>
    <name evidence="7" type="ORF">DU35_02440</name>
    <name evidence="11" type="ORF">DU36_03050</name>
    <name evidence="32" type="ORF">DU37_03475</name>
    <name evidence="10" type="ORF">DU38_03640</name>
    <name evidence="9" type="ORF">DU39_05720</name>
    <name evidence="1" type="ORF">DU40_04320</name>
    <name evidence="8" type="ORF">DU41_00975</name>
    <name evidence="26" type="ORF">DU42_02735</name>
    <name evidence="27" type="ORF">DU44_02880</name>
    <name evidence="13" type="ORF">DU45_03790</name>
    <name evidence="16" type="ORF">DU46_11600</name>
    <name evidence="3" type="ORF">DU47_06705</name>
    <name evidence="28" type="ORF">DU48_00075</name>
    <name evidence="5" type="ORF">DU49_18285</name>
    <name evidence="34" type="ORF">DU50_02330</name>
    <name evidence="24" type="ORF">DU51_03280</name>
    <name evidence="33" type="ORF">DU54_07070</name>
    <name evidence="21" type="ORF">DU56_09500</name>
    <name evidence="18" type="ORF">DU57_11275</name>
    <name evidence="30" type="ORF">DU58_19005</name>
    <name evidence="19" type="ORF">DU59_05840</name>
    <name evidence="31" type="ORF">DU60_04760</name>
    <name evidence="17" type="ORF">DU61_16385</name>
    <name evidence="25" type="ORF">DU62_10070</name>
    <name evidence="14" type="ORF">DU64_01255</name>
    <name evidence="29" type="ORF">DU65_01350</name>
    <name evidence="23" type="ORF">DU66_09740</name>
    <name evidence="15" type="ORF">DU67_00890</name>
    <name evidence="22" type="ORF">DU68_07105</name>
    <name evidence="20" type="ORF">DU69_04185</name>
    <name evidence="39" type="ORF">DU73_05505</name>
    <name evidence="37" type="ORF">DU75_01580</name>
    <name evidence="36" type="ORF">DU76_01260</name>
    <name evidence="41" type="ORF">DU77_07600</name>
    <name evidence="40" type="ORF">DU78_04650</name>
    <name evidence="47" type="ORF">DU79_05030</name>
    <name evidence="43" type="ORF">DU80_02345</name>
    <name evidence="49" type="ORF">DU81_06820</name>
    <name evidence="44" type="ORF">DU82_00850</name>
    <name evidence="48" type="ORF">DU83_07885</name>
    <name evidence="46" type="ORF">DU84_04230</name>
    <name evidence="35" type="ORF">DU85_03210</name>
    <name evidence="42" type="ORF">DU86_01635</name>
    <name evidence="38" type="ORF">DU87_01550</name>
    <name evidence="45" type="ORF">DU88_05530</name>
</gene>
<dbReference type="AlphaFoldDB" id="A0A0F8F508"/>
<evidence type="ECO:0000313" key="29">
    <source>
        <dbReference type="EMBL" id="KKH20998.1"/>
    </source>
</evidence>
<dbReference type="Proteomes" id="UP000034872">
    <property type="component" value="Unassembled WGS sequence"/>
</dbReference>
<dbReference type="Proteomes" id="UP000034925">
    <property type="component" value="Unassembled WGS sequence"/>
</dbReference>
<dbReference type="Proteomes" id="UP000034040">
    <property type="component" value="Unassembled WGS sequence"/>
</dbReference>
<evidence type="ECO:0000313" key="6">
    <source>
        <dbReference type="EMBL" id="KKG30045.1"/>
    </source>
</evidence>
<evidence type="ECO:0000313" key="64">
    <source>
        <dbReference type="Proteomes" id="UP000034142"/>
    </source>
</evidence>
<dbReference type="EMBL" id="JJQX01000034">
    <property type="protein sequence ID" value="KKH98793.1"/>
    <property type="molecule type" value="Genomic_DNA"/>
</dbReference>
<dbReference type="EMBL" id="JJPG01000157">
    <property type="protein sequence ID" value="KKG47251.1"/>
    <property type="molecule type" value="Genomic_DNA"/>
</dbReference>
<evidence type="ECO:0000313" key="98">
    <source>
        <dbReference type="Proteomes" id="UP000034950"/>
    </source>
</evidence>
<evidence type="ECO:0000313" key="78">
    <source>
        <dbReference type="Proteomes" id="UP000034424"/>
    </source>
</evidence>
<dbReference type="EMBL" id="JJPI01000028">
    <property type="protein sequence ID" value="KKG57020.1"/>
    <property type="molecule type" value="Genomic_DNA"/>
</dbReference>
<evidence type="ECO:0000313" key="10">
    <source>
        <dbReference type="EMBL" id="KKG47251.1"/>
    </source>
</evidence>
<dbReference type="Proteomes" id="UP000034279">
    <property type="component" value="Unassembled WGS sequence"/>
</dbReference>
<dbReference type="Proteomes" id="UP000034577">
    <property type="component" value="Unassembled WGS sequence"/>
</dbReference>
<dbReference type="Proteomes" id="UP000034227">
    <property type="component" value="Unassembled WGS sequence"/>
</dbReference>
<dbReference type="Proteomes" id="UP000033835">
    <property type="component" value="Unassembled WGS sequence"/>
</dbReference>
<dbReference type="Proteomes" id="UP000034253">
    <property type="component" value="Unassembled WGS sequence"/>
</dbReference>
<evidence type="ECO:0000313" key="15">
    <source>
        <dbReference type="EMBL" id="KKG67515.1"/>
    </source>
</evidence>
<dbReference type="EMBL" id="JJQV01000043">
    <property type="protein sequence ID" value="KKH84668.1"/>
    <property type="molecule type" value="Genomic_DNA"/>
</dbReference>
<evidence type="ECO:0000313" key="46">
    <source>
        <dbReference type="EMBL" id="KKH97598.1"/>
    </source>
</evidence>
<dbReference type="Proteomes" id="UP000033864">
    <property type="component" value="Unassembled WGS sequence"/>
</dbReference>
<evidence type="ECO:0000313" key="52">
    <source>
        <dbReference type="Proteomes" id="UP000033835"/>
    </source>
</evidence>
<dbReference type="Proteomes" id="UP000034074">
    <property type="component" value="Unassembled WGS sequence"/>
</dbReference>
<dbReference type="Proteomes" id="UP000034937">
    <property type="component" value="Unassembled WGS sequence"/>
</dbReference>
<dbReference type="Proteomes" id="UP000034424">
    <property type="component" value="Unassembled WGS sequence"/>
</dbReference>
<evidence type="ECO:0000313" key="13">
    <source>
        <dbReference type="EMBL" id="KKG60376.1"/>
    </source>
</evidence>
<evidence type="ECO:0000313" key="48">
    <source>
        <dbReference type="EMBL" id="KKI03089.1"/>
    </source>
</evidence>
<evidence type="ECO:0000313" key="99">
    <source>
        <dbReference type="Proteomes" id="UP000300067"/>
    </source>
</evidence>
<evidence type="ECO:0000313" key="5">
    <source>
        <dbReference type="EMBL" id="KKG28741.1"/>
    </source>
</evidence>
<sequence>MQNFNSESETSKIYRNPVDAGVKSPEFYHLRVNRHEEDEEVREPLINNMVLLSGLTSGSLYRESLYRDIHPLACPFLRARSDSGKNNAG</sequence>
<dbReference type="Proteomes" id="UP000034195">
    <property type="component" value="Unassembled WGS sequence"/>
</dbReference>
<evidence type="ECO:0000313" key="93">
    <source>
        <dbReference type="Proteomes" id="UP000034872"/>
    </source>
</evidence>
<evidence type="ECO:0000313" key="94">
    <source>
        <dbReference type="Proteomes" id="UP000034921"/>
    </source>
</evidence>
<evidence type="ECO:0000313" key="57">
    <source>
        <dbReference type="Proteomes" id="UP000033933"/>
    </source>
</evidence>
<evidence type="ECO:0000313" key="80">
    <source>
        <dbReference type="Proteomes" id="UP000034547"/>
    </source>
</evidence>
<dbReference type="EMBL" id="JJPR01000089">
    <property type="protein sequence ID" value="KKG86615.1"/>
    <property type="molecule type" value="Genomic_DNA"/>
</dbReference>
<evidence type="ECO:0000313" key="33">
    <source>
        <dbReference type="EMBL" id="KKH36694.1"/>
    </source>
</evidence>
<evidence type="ECO:0000313" key="86">
    <source>
        <dbReference type="Proteomes" id="UP000034667"/>
    </source>
</evidence>
<dbReference type="Proteomes" id="UP000033933">
    <property type="component" value="Unassembled WGS sequence"/>
</dbReference>
<dbReference type="EMBL" id="JJPC01000163">
    <property type="protein sequence ID" value="KKG30045.1"/>
    <property type="molecule type" value="Genomic_DNA"/>
</dbReference>
<protein>
    <submittedName>
        <fullName evidence="10">Uncharacterized protein</fullName>
    </submittedName>
</protein>
<evidence type="ECO:0000313" key="71">
    <source>
        <dbReference type="Proteomes" id="UP000034243"/>
    </source>
</evidence>
<dbReference type="EMBL" id="JJQD01000222">
    <property type="protein sequence ID" value="KKH22394.1"/>
    <property type="molecule type" value="Genomic_DNA"/>
</dbReference>
<dbReference type="EMBL" id="JJQT01000249">
    <property type="protein sequence ID" value="KKH72003.1"/>
    <property type="molecule type" value="Genomic_DNA"/>
</dbReference>
<evidence type="ECO:0000313" key="77">
    <source>
        <dbReference type="Proteomes" id="UP000034409"/>
    </source>
</evidence>
<dbReference type="EMBL" id="JJOT01000134">
    <property type="protein sequence ID" value="KKF97947.1"/>
    <property type="molecule type" value="Genomic_DNA"/>
</dbReference>
<evidence type="ECO:0000313" key="36">
    <source>
        <dbReference type="EMBL" id="KKH52508.1"/>
    </source>
</evidence>
<dbReference type="EMBL" id="JJQG01000115">
    <property type="protein sequence ID" value="KKH36694.1"/>
    <property type="molecule type" value="Genomic_DNA"/>
</dbReference>
<evidence type="ECO:0000313" key="91">
    <source>
        <dbReference type="Proteomes" id="UP000034820"/>
    </source>
</evidence>
<dbReference type="EMBL" id="JJOS01000086">
    <property type="protein sequence ID" value="KKG01429.1"/>
    <property type="molecule type" value="Genomic_DNA"/>
</dbReference>
<dbReference type="EMBL" id="JJPV01000046">
    <property type="protein sequence ID" value="KKH01325.1"/>
    <property type="molecule type" value="Genomic_DNA"/>
</dbReference>
<dbReference type="Proteomes" id="UP000034232">
    <property type="component" value="Unassembled WGS sequence"/>
</dbReference>
<evidence type="ECO:0000313" key="79">
    <source>
        <dbReference type="Proteomes" id="UP000034468"/>
    </source>
</evidence>
<dbReference type="EMBL" id="JJQJ01000043">
    <property type="protein sequence ID" value="KKH52069.1"/>
    <property type="molecule type" value="Genomic_DNA"/>
</dbReference>
<evidence type="ECO:0000313" key="73">
    <source>
        <dbReference type="Proteomes" id="UP000034279"/>
    </source>
</evidence>
<dbReference type="EMBL" id="JJOR01000147">
    <property type="protein sequence ID" value="KKG00608.1"/>
    <property type="molecule type" value="Genomic_DNA"/>
</dbReference>
<dbReference type="Proteomes" id="UP000034021">
    <property type="component" value="Unassembled WGS sequence"/>
</dbReference>
<dbReference type="Proteomes" id="UP000034151">
    <property type="component" value="Unassembled WGS sequence"/>
</dbReference>
<evidence type="ECO:0000313" key="42">
    <source>
        <dbReference type="EMBL" id="KKH78565.1"/>
    </source>
</evidence>
<dbReference type="EMBL" id="JJPT01000055">
    <property type="protein sequence ID" value="KKG92334.1"/>
    <property type="molecule type" value="Genomic_DNA"/>
</dbReference>
<dbReference type="Proteomes" id="UP000033814">
    <property type="component" value="Unassembled WGS sequence"/>
</dbReference>
<evidence type="ECO:0000313" key="63">
    <source>
        <dbReference type="Proteomes" id="UP000034074"/>
    </source>
</evidence>
<dbReference type="Proteomes" id="UP000034566">
    <property type="component" value="Unassembled WGS sequence"/>
</dbReference>
<name>A0A0F8F508_METMZ</name>
<dbReference type="Proteomes" id="UP000034597">
    <property type="component" value="Unassembled WGS sequence"/>
</dbReference>
<evidence type="ECO:0000313" key="9">
    <source>
        <dbReference type="EMBL" id="KKG43046.1"/>
    </source>
</evidence>
<dbReference type="RefSeq" id="WP_048037003.1">
    <property type="nucleotide sequence ID" value="NZ_AP019780.1"/>
</dbReference>
<evidence type="ECO:0000313" key="68">
    <source>
        <dbReference type="Proteomes" id="UP000034195"/>
    </source>
</evidence>
<evidence type="ECO:0000313" key="58">
    <source>
        <dbReference type="Proteomes" id="UP000033987"/>
    </source>
</evidence>
<evidence type="ECO:0000313" key="67">
    <source>
        <dbReference type="Proteomes" id="UP000034188"/>
    </source>
</evidence>
<evidence type="ECO:0000313" key="55">
    <source>
        <dbReference type="Proteomes" id="UP000033885"/>
    </source>
</evidence>
<evidence type="ECO:0000313" key="81">
    <source>
        <dbReference type="Proteomes" id="UP000034566"/>
    </source>
</evidence>
<dbReference type="Proteomes" id="UP000034842">
    <property type="component" value="Unassembled WGS sequence"/>
</dbReference>
<dbReference type="EMBL" id="JJQU01000230">
    <property type="protein sequence ID" value="KKH80788.1"/>
    <property type="molecule type" value="Genomic_DNA"/>
</dbReference>
<accession>A0A0F8F508</accession>
<reference evidence="51 52" key="1">
    <citation type="journal article" date="2015" name="ISME J.">
        <title>Genomic and phenotypic differentiation among Methanosarcina mazei populations from Columbia River sediment.</title>
        <authorList>
            <person name="Youngblut N.D."/>
            <person name="Wirth J.S."/>
            <person name="Henriksen J.R."/>
            <person name="Smith M."/>
            <person name="Simon H."/>
            <person name="Metcalf W.W."/>
            <person name="Whitaker R.J."/>
        </authorList>
    </citation>
    <scope>NUCLEOTIDE SEQUENCE [LARGE SCALE GENOMIC DNA]</scope>
    <source>
        <strain evidence="27 62">1.F.A.1A.3</strain>
        <strain evidence="28 89">1.F.A.1B.3</strain>
        <strain evidence="29 58">1.F.A.1B.4</strain>
        <strain evidence="30 69">1.F.A.2.8</strain>
        <strain evidence="31 94">1.F.M.0.5</strain>
        <strain evidence="32 75">1.H.A.0.1</strain>
        <strain evidence="33 90">1.H.A.1A.1</strain>
        <strain evidence="34 59">1.H.A.1A.3</strain>
        <strain evidence="35 53">1.H.A.1A.6</strain>
        <strain evidence="36 70">1.H.A.2.3</strain>
        <strain evidence="37 88">1.H.A.2.7</strain>
        <strain evidence="39">1.H.A.2.8</strain>
        <strain evidence="38 57">1.H.M.0.1</strain>
        <strain evidence="42 95">1.H.M.1A.1</strain>
        <strain evidence="41 60">1.H.M.1A.2</strain>
        <strain evidence="40 92">1.H.M.1A.3</strain>
        <strain evidence="43 66">1.H.M.2.1</strain>
        <strain evidence="44 51">1.H.M.2.2</strain>
        <strain evidence="45 96">1.H.M.2.3</strain>
        <strain evidence="47 87">1.H.M.2.4</strain>
        <strain evidence="46 93">1.H.T.2.1</strain>
        <strain evidence="49 55">1.H.T.2.3</strain>
        <strain evidence="48 80">1.H.T.2.5</strain>
        <strain evidence="2 64">2.F.A.2.3</strain>
        <strain evidence="3 83">2.F.A.2.4</strain>
        <strain evidence="1 84">2.F.T.0.2</strain>
        <strain evidence="4 61">2.F.T.2.6</strain>
        <strain evidence="5 54">3.F.A.1A.3</strain>
        <strain evidence="6 74">3.F.A.1B.1</strain>
        <strain evidence="7 82">3.F.A.2.12</strain>
        <strain evidence="8 86">3.F.A.2.3</strain>
        <strain evidence="9 65">3.F.A.2.5</strain>
        <strain evidence="10 68">3.F.A.2.6</strain>
        <strain evidence="11 71">3.F.A.2.7</strain>
        <strain evidence="12 67">3.F.T.1A.1</strain>
        <strain evidence="14 73">3.F.T.1A.2</strain>
        <strain evidence="13 81">3.F.T.1A.4</strain>
        <strain evidence="15 78">3.F.T.2.1</strain>
        <strain evidence="16 63">3.H.A.1A.2</strain>
        <strain evidence="17 56">3.H.A.2.5</strain>
        <strain evidence="18 98">3.H.A.2.6</strain>
        <strain evidence="19 77">3.H.A.2.8</strain>
        <strain evidence="20 85">3.H.M.1A.1</strain>
        <strain evidence="23 79">3.H.M.1B.1</strain>
        <strain evidence="22 52">3.H.M.1B.2</strain>
        <strain evidence="21 72">3.H.M.1B.5</strain>
        <strain evidence="26 76">3.H.M.2.7</strain>
        <strain evidence="24 91">3.H.T.1A.1</strain>
        <strain evidence="25 97">3.H.T.1A.2</strain>
    </source>
</reference>
<evidence type="ECO:0000313" key="65">
    <source>
        <dbReference type="Proteomes" id="UP000034151"/>
    </source>
</evidence>
<evidence type="ECO:0000313" key="87">
    <source>
        <dbReference type="Proteomes" id="UP000034668"/>
    </source>
</evidence>
<evidence type="ECO:0000313" key="14">
    <source>
        <dbReference type="EMBL" id="KKG64101.1"/>
    </source>
</evidence>
<dbReference type="Proteomes" id="UP000034692">
    <property type="component" value="Unassembled WGS sequence"/>
</dbReference>
<evidence type="ECO:0000313" key="32">
    <source>
        <dbReference type="EMBL" id="KKH33438.1"/>
    </source>
</evidence>
<evidence type="ECO:0000313" key="38">
    <source>
        <dbReference type="EMBL" id="KKH64289.1"/>
    </source>
</evidence>
<dbReference type="Proteomes" id="UP000034409">
    <property type="component" value="Unassembled WGS sequence"/>
</dbReference>
<dbReference type="EMBL" id="JJPW01000081">
    <property type="protein sequence ID" value="KKG98692.1"/>
    <property type="molecule type" value="Genomic_DNA"/>
</dbReference>
<evidence type="ECO:0000313" key="72">
    <source>
        <dbReference type="Proteomes" id="UP000034253"/>
    </source>
</evidence>
<evidence type="ECO:0000313" key="97">
    <source>
        <dbReference type="Proteomes" id="UP000034944"/>
    </source>
</evidence>
<dbReference type="EMBL" id="JJPN01000026">
    <property type="protein sequence ID" value="KKG74623.1"/>
    <property type="molecule type" value="Genomic_DNA"/>
</dbReference>
<dbReference type="Proteomes" id="UP000034657">
    <property type="component" value="Unassembled WGS sequence"/>
</dbReference>
<organism evidence="10 68">
    <name type="scientific">Methanosarcina mazei</name>
    <name type="common">Methanosarcina frisia</name>
    <dbReference type="NCBI Taxonomy" id="2209"/>
    <lineage>
        <taxon>Archaea</taxon>
        <taxon>Methanobacteriati</taxon>
        <taxon>Methanobacteriota</taxon>
        <taxon>Stenosarchaea group</taxon>
        <taxon>Methanomicrobia</taxon>
        <taxon>Methanosarcinales</taxon>
        <taxon>Methanosarcinaceae</taxon>
        <taxon>Methanosarcina</taxon>
    </lineage>
</organism>
<dbReference type="Proteomes" id="UP000034468">
    <property type="component" value="Unassembled WGS sequence"/>
</dbReference>
<evidence type="ECO:0000313" key="2">
    <source>
        <dbReference type="EMBL" id="KKG00608.1"/>
    </source>
</evidence>
<dbReference type="EMBL" id="JJPZ01000107">
    <property type="protein sequence ID" value="KKH09400.1"/>
    <property type="molecule type" value="Genomic_DNA"/>
</dbReference>
<evidence type="ECO:0000313" key="27">
    <source>
        <dbReference type="EMBL" id="KKH18443.1"/>
    </source>
</evidence>
<evidence type="ECO:0000313" key="45">
    <source>
        <dbReference type="EMBL" id="KKH91590.1"/>
    </source>
</evidence>
<evidence type="ECO:0000313" key="30">
    <source>
        <dbReference type="EMBL" id="KKH22394.1"/>
    </source>
</evidence>
<dbReference type="Proteomes" id="UP000034950">
    <property type="component" value="Unassembled WGS sequence"/>
</dbReference>
<keyword evidence="83" id="KW-1185">Reference proteome</keyword>
<evidence type="ECO:0000313" key="18">
    <source>
        <dbReference type="EMBL" id="KKG86615.1"/>
    </source>
</evidence>
<dbReference type="EMBL" id="JJQQ01000153">
    <property type="protein sequence ID" value="KKH64289.1"/>
    <property type="molecule type" value="Genomic_DNA"/>
</dbReference>
<evidence type="ECO:0000313" key="54">
    <source>
        <dbReference type="Proteomes" id="UP000033878"/>
    </source>
</evidence>
<dbReference type="Proteomes" id="UP000034142">
    <property type="component" value="Unassembled WGS sequence"/>
</dbReference>